<protein>
    <submittedName>
        <fullName evidence="1">Uncharacterized protein</fullName>
    </submittedName>
</protein>
<dbReference type="Proteomes" id="UP001165060">
    <property type="component" value="Unassembled WGS sequence"/>
</dbReference>
<feature type="non-terminal residue" evidence="1">
    <location>
        <position position="1"/>
    </location>
</feature>
<dbReference type="EMBL" id="BRYB01000821">
    <property type="protein sequence ID" value="GMI38382.1"/>
    <property type="molecule type" value="Genomic_DNA"/>
</dbReference>
<keyword evidence="2" id="KW-1185">Reference proteome</keyword>
<comment type="caution">
    <text evidence="1">The sequence shown here is derived from an EMBL/GenBank/DDBJ whole genome shotgun (WGS) entry which is preliminary data.</text>
</comment>
<evidence type="ECO:0000313" key="1">
    <source>
        <dbReference type="EMBL" id="GMI38382.1"/>
    </source>
</evidence>
<gene>
    <name evidence="1" type="ORF">TeGR_g7075</name>
</gene>
<accession>A0ABQ6N1Z3</accession>
<evidence type="ECO:0000313" key="2">
    <source>
        <dbReference type="Proteomes" id="UP001165060"/>
    </source>
</evidence>
<proteinExistence type="predicted"/>
<name>A0ABQ6N1Z3_9STRA</name>
<sequence length="205" mass="22906">PPPPPPRSHVASPAFKAFAAEHAYAVPQGELDGIVSLVEAEHTDMIAASAAEVVAKEGVTAEDAWVIAKLRFRERTDKHEGLPEHMARRKVGVLFREDLDELCSGVNERRWQEAESEKDVLGMASDYGFPYEKGLKNFTIMEHCKVSDDEKDEKVKAAAKAEFDKLDKVGQFRWAMDNSSRAKWNTPVNYEDADGAVEQLARYLS</sequence>
<organism evidence="1 2">
    <name type="scientific">Tetraparma gracilis</name>
    <dbReference type="NCBI Taxonomy" id="2962635"/>
    <lineage>
        <taxon>Eukaryota</taxon>
        <taxon>Sar</taxon>
        <taxon>Stramenopiles</taxon>
        <taxon>Ochrophyta</taxon>
        <taxon>Bolidophyceae</taxon>
        <taxon>Parmales</taxon>
        <taxon>Triparmaceae</taxon>
        <taxon>Tetraparma</taxon>
    </lineage>
</organism>
<reference evidence="1 2" key="1">
    <citation type="journal article" date="2023" name="Commun. Biol.">
        <title>Genome analysis of Parmales, the sister group of diatoms, reveals the evolutionary specialization of diatoms from phago-mixotrophs to photoautotrophs.</title>
        <authorList>
            <person name="Ban H."/>
            <person name="Sato S."/>
            <person name="Yoshikawa S."/>
            <person name="Yamada K."/>
            <person name="Nakamura Y."/>
            <person name="Ichinomiya M."/>
            <person name="Sato N."/>
            <person name="Blanc-Mathieu R."/>
            <person name="Endo H."/>
            <person name="Kuwata A."/>
            <person name="Ogata H."/>
        </authorList>
    </citation>
    <scope>NUCLEOTIDE SEQUENCE [LARGE SCALE GENOMIC DNA]</scope>
</reference>